<proteinExistence type="predicted"/>
<protein>
    <submittedName>
        <fullName evidence="3">VPLPA-CTERM sorting domain-containing protein</fullName>
    </submittedName>
</protein>
<evidence type="ECO:0000256" key="2">
    <source>
        <dbReference type="SAM" id="SignalP"/>
    </source>
</evidence>
<comment type="caution">
    <text evidence="3">The sequence shown here is derived from an EMBL/GenBank/DDBJ whole genome shotgun (WGS) entry which is preliminary data.</text>
</comment>
<gene>
    <name evidence="3" type="ORF">GHC57_14375</name>
</gene>
<keyword evidence="4" id="KW-1185">Reference proteome</keyword>
<dbReference type="EMBL" id="WIVE01000052">
    <property type="protein sequence ID" value="MQX37705.1"/>
    <property type="molecule type" value="Genomic_DNA"/>
</dbReference>
<dbReference type="AlphaFoldDB" id="A0A7X2D5X4"/>
<evidence type="ECO:0000313" key="3">
    <source>
        <dbReference type="EMBL" id="MQX37705.1"/>
    </source>
</evidence>
<dbReference type="NCBIfam" id="TIGR03370">
    <property type="entry name" value="VPLPA-CTERM"/>
    <property type="match status" value="1"/>
</dbReference>
<evidence type="ECO:0000313" key="4">
    <source>
        <dbReference type="Proteomes" id="UP000434582"/>
    </source>
</evidence>
<evidence type="ECO:0000256" key="1">
    <source>
        <dbReference type="SAM" id="MobiDB-lite"/>
    </source>
</evidence>
<name>A0A7X2D5X4_9PROT</name>
<sequence length="232" mass="24057">MFASRLSTALAGAAALAAVAFVAPAQAAFSLPGNTAFTVDFTVPTENKMIADPFAVEPDGYFRSNITESDVGSNSGAYPNGSVTAPGNSRSPWDGTGSEGNYYSSIQANSSGFTSIKYHIDNAFGLMWGSPDSYNTISFYDSAWTLIDTIRGNNPGLAPQSGSGMGFVNVAFDFSATNATAMYAVLTTEGSDAFEFANVTGVVPLPAAVWFMLTALGGLVGGRWLKRGDAAA</sequence>
<keyword evidence="2" id="KW-0732">Signal</keyword>
<feature type="region of interest" description="Disordered" evidence="1">
    <location>
        <begin position="72"/>
        <end position="96"/>
    </location>
</feature>
<reference evidence="3 4" key="1">
    <citation type="submission" date="2019-10" db="EMBL/GenBank/DDBJ databases">
        <title>Draft whole-genome sequence of the purple nonsulfur photosynthetic bacterium Roseospira navarrensis DSM 15114.</title>
        <authorList>
            <person name="Kyndt J.A."/>
            <person name="Meyer T.E."/>
        </authorList>
    </citation>
    <scope>NUCLEOTIDE SEQUENCE [LARGE SCALE GENOMIC DNA]</scope>
    <source>
        <strain evidence="3 4">DSM 15114</strain>
    </source>
</reference>
<dbReference type="RefSeq" id="WP_153345441.1">
    <property type="nucleotide sequence ID" value="NZ_WIVE01000052.1"/>
</dbReference>
<dbReference type="OrthoDB" id="8546032at2"/>
<accession>A0A7X2D5X4</accession>
<feature type="signal peptide" evidence="2">
    <location>
        <begin position="1"/>
        <end position="27"/>
    </location>
</feature>
<dbReference type="Proteomes" id="UP000434582">
    <property type="component" value="Unassembled WGS sequence"/>
</dbReference>
<dbReference type="InterPro" id="IPR022472">
    <property type="entry name" value="VPLPA-CTERM"/>
</dbReference>
<organism evidence="3 4">
    <name type="scientific">Roseospira navarrensis</name>
    <dbReference type="NCBI Taxonomy" id="140058"/>
    <lineage>
        <taxon>Bacteria</taxon>
        <taxon>Pseudomonadati</taxon>
        <taxon>Pseudomonadota</taxon>
        <taxon>Alphaproteobacteria</taxon>
        <taxon>Rhodospirillales</taxon>
        <taxon>Rhodospirillaceae</taxon>
        <taxon>Roseospira</taxon>
    </lineage>
</organism>
<feature type="compositionally biased region" description="Polar residues" evidence="1">
    <location>
        <begin position="72"/>
        <end position="91"/>
    </location>
</feature>
<feature type="chain" id="PRO_5031230907" evidence="2">
    <location>
        <begin position="28"/>
        <end position="232"/>
    </location>
</feature>